<dbReference type="Proteomes" id="UP000046122">
    <property type="component" value="Unassembled WGS sequence"/>
</dbReference>
<proteinExistence type="predicted"/>
<evidence type="ECO:0000313" key="1">
    <source>
        <dbReference type="EMBL" id="CDX48890.1"/>
    </source>
</evidence>
<accession>A0A090FZM0</accession>
<evidence type="ECO:0000313" key="2">
    <source>
        <dbReference type="Proteomes" id="UP000046122"/>
    </source>
</evidence>
<protein>
    <submittedName>
        <fullName evidence="1">Uncharacterized protein</fullName>
    </submittedName>
</protein>
<dbReference type="EMBL" id="CCNE01000001">
    <property type="protein sequence ID" value="CDX48890.1"/>
    <property type="molecule type" value="Genomic_DNA"/>
</dbReference>
<organism evidence="1 2">
    <name type="scientific">Mesorhizobium plurifarium</name>
    <dbReference type="NCBI Taxonomy" id="69974"/>
    <lineage>
        <taxon>Bacteria</taxon>
        <taxon>Pseudomonadati</taxon>
        <taxon>Pseudomonadota</taxon>
        <taxon>Alphaproteobacteria</taxon>
        <taxon>Hyphomicrobiales</taxon>
        <taxon>Phyllobacteriaceae</taxon>
        <taxon>Mesorhizobium</taxon>
    </lineage>
</organism>
<reference evidence="1 2" key="1">
    <citation type="submission" date="2014-08" db="EMBL/GenBank/DDBJ databases">
        <authorList>
            <person name="Moulin Lionel"/>
        </authorList>
    </citation>
    <scope>NUCLEOTIDE SEQUENCE [LARGE SCALE GENOMIC DNA]</scope>
</reference>
<dbReference type="AlphaFoldDB" id="A0A090FZM0"/>
<name>A0A090FZM0_MESPL</name>
<gene>
    <name evidence="1" type="ORF">MPL3365_10091</name>
</gene>
<sequence>MWVAETLVLRHLRAEQGAQRRSADPRIHSVALRRHYGAELCSAAPDVRDNGMDARVSARSFAPAPP</sequence>